<keyword evidence="1" id="KW-0472">Membrane</keyword>
<evidence type="ECO:0000256" key="1">
    <source>
        <dbReference type="SAM" id="Phobius"/>
    </source>
</evidence>
<reference evidence="2 3" key="1">
    <citation type="submission" date="2023-10" db="EMBL/GenBank/DDBJ databases">
        <title>Genomes of two closely related lineages of the louse Polyplax serrata with different host specificities.</title>
        <authorList>
            <person name="Martinu J."/>
            <person name="Tarabai H."/>
            <person name="Stefka J."/>
            <person name="Hypsa V."/>
        </authorList>
    </citation>
    <scope>NUCLEOTIDE SEQUENCE [LARGE SCALE GENOMIC DNA]</scope>
    <source>
        <strain evidence="2">HR10_N</strain>
    </source>
</reference>
<evidence type="ECO:0000313" key="2">
    <source>
        <dbReference type="EMBL" id="KAK6642928.1"/>
    </source>
</evidence>
<keyword evidence="1" id="KW-1133">Transmembrane helix</keyword>
<feature type="transmembrane region" description="Helical" evidence="1">
    <location>
        <begin position="92"/>
        <end position="111"/>
    </location>
</feature>
<sequence>MNFPIEPEKTSVLAGAPFIFDFVKRGDNTPKKKKKKRRVLYDPEGFGEIPWEDFLQVLMNPEFVAEVDSNKREILLEKAQEKKTTAITFQDFVNVVSLFSFFLTVVCSRPPGPRVVVVFLGDATTLDVRVVPNGSVVLVVVVVVVVVVVGVVVVVVTGEKVSKATTCLVKQ</sequence>
<keyword evidence="1" id="KW-0812">Transmembrane</keyword>
<dbReference type="EMBL" id="JAWJWE010000002">
    <property type="protein sequence ID" value="KAK6642928.1"/>
    <property type="molecule type" value="Genomic_DNA"/>
</dbReference>
<accession>A0AAN8SAV4</accession>
<protein>
    <recommendedName>
        <fullName evidence="4">EF-hand domain-containing protein</fullName>
    </recommendedName>
</protein>
<dbReference type="Proteomes" id="UP001372834">
    <property type="component" value="Unassembled WGS sequence"/>
</dbReference>
<evidence type="ECO:0000313" key="3">
    <source>
        <dbReference type="Proteomes" id="UP001372834"/>
    </source>
</evidence>
<gene>
    <name evidence="2" type="ORF">RUM43_004430</name>
</gene>
<feature type="transmembrane region" description="Helical" evidence="1">
    <location>
        <begin position="131"/>
        <end position="156"/>
    </location>
</feature>
<evidence type="ECO:0008006" key="4">
    <source>
        <dbReference type="Google" id="ProtNLM"/>
    </source>
</evidence>
<proteinExistence type="predicted"/>
<organism evidence="2 3">
    <name type="scientific">Polyplax serrata</name>
    <name type="common">Common mouse louse</name>
    <dbReference type="NCBI Taxonomy" id="468196"/>
    <lineage>
        <taxon>Eukaryota</taxon>
        <taxon>Metazoa</taxon>
        <taxon>Ecdysozoa</taxon>
        <taxon>Arthropoda</taxon>
        <taxon>Hexapoda</taxon>
        <taxon>Insecta</taxon>
        <taxon>Pterygota</taxon>
        <taxon>Neoptera</taxon>
        <taxon>Paraneoptera</taxon>
        <taxon>Psocodea</taxon>
        <taxon>Troctomorpha</taxon>
        <taxon>Phthiraptera</taxon>
        <taxon>Anoplura</taxon>
        <taxon>Polyplacidae</taxon>
        <taxon>Polyplax</taxon>
    </lineage>
</organism>
<name>A0AAN8SAV4_POLSC</name>
<comment type="caution">
    <text evidence="2">The sequence shown here is derived from an EMBL/GenBank/DDBJ whole genome shotgun (WGS) entry which is preliminary data.</text>
</comment>
<dbReference type="AlphaFoldDB" id="A0AAN8SAV4"/>